<reference evidence="5" key="1">
    <citation type="journal article" date="2009" name="Science">
        <title>The B73 maize genome: complexity, diversity, and dynamics.</title>
        <authorList>
            <person name="Schnable P.S."/>
            <person name="Ware D."/>
            <person name="Fulton R.S."/>
            <person name="Stein J.C."/>
            <person name="Wei F."/>
            <person name="Pasternak S."/>
            <person name="Liang C."/>
            <person name="Zhang J."/>
            <person name="Fulton L."/>
            <person name="Graves T.A."/>
            <person name="Minx P."/>
            <person name="Reily A.D."/>
            <person name="Courtney L."/>
            <person name="Kruchowski S.S."/>
            <person name="Tomlinson C."/>
            <person name="Strong C."/>
            <person name="Delehaunty K."/>
            <person name="Fronick C."/>
            <person name="Courtney B."/>
            <person name="Rock S.M."/>
            <person name="Belter E."/>
            <person name="Du F."/>
            <person name="Kim K."/>
            <person name="Abbott R.M."/>
            <person name="Cotton M."/>
            <person name="Levy A."/>
            <person name="Marchetto P."/>
            <person name="Ochoa K."/>
            <person name="Jackson S.M."/>
            <person name="Gillam B."/>
            <person name="Chen W."/>
            <person name="Yan L."/>
            <person name="Higginbotham J."/>
            <person name="Cardenas M."/>
            <person name="Waligorski J."/>
            <person name="Applebaum E."/>
            <person name="Phelps L."/>
            <person name="Falcone J."/>
            <person name="Kanchi K."/>
            <person name="Thane T."/>
            <person name="Scimone A."/>
            <person name="Thane N."/>
            <person name="Henke J."/>
            <person name="Wang T."/>
            <person name="Ruppert J."/>
            <person name="Shah N."/>
            <person name="Rotter K."/>
            <person name="Hodges J."/>
            <person name="Ingenthron E."/>
            <person name="Cordes M."/>
            <person name="Kohlberg S."/>
            <person name="Sgro J."/>
            <person name="Delgado B."/>
            <person name="Mead K."/>
            <person name="Chinwalla A."/>
            <person name="Leonard S."/>
            <person name="Crouse K."/>
            <person name="Collura K."/>
            <person name="Kudrna D."/>
            <person name="Currie J."/>
            <person name="He R."/>
            <person name="Angelova A."/>
            <person name="Rajasekar S."/>
            <person name="Mueller T."/>
            <person name="Lomeli R."/>
            <person name="Scara G."/>
            <person name="Ko A."/>
            <person name="Delaney K."/>
            <person name="Wissotski M."/>
            <person name="Lopez G."/>
            <person name="Campos D."/>
            <person name="Braidotti M."/>
            <person name="Ashley E."/>
            <person name="Golser W."/>
            <person name="Kim H."/>
            <person name="Lee S."/>
            <person name="Lin J."/>
            <person name="Dujmic Z."/>
            <person name="Kim W."/>
            <person name="Talag J."/>
            <person name="Zuccolo A."/>
            <person name="Fan C."/>
            <person name="Sebastian A."/>
            <person name="Kramer M."/>
            <person name="Spiegel L."/>
            <person name="Nascimento L."/>
            <person name="Zutavern T."/>
            <person name="Miller B."/>
            <person name="Ambroise C."/>
            <person name="Muller S."/>
            <person name="Spooner W."/>
            <person name="Narechania A."/>
            <person name="Ren L."/>
            <person name="Wei S."/>
            <person name="Kumari S."/>
            <person name="Faga B."/>
            <person name="Levy M.J."/>
            <person name="McMahan L."/>
            <person name="Van Buren P."/>
            <person name="Vaughn M.W."/>
            <person name="Ying K."/>
            <person name="Yeh C.-T."/>
            <person name="Emrich S.J."/>
            <person name="Jia Y."/>
            <person name="Kalyanaraman A."/>
            <person name="Hsia A.-P."/>
            <person name="Barbazuk W.B."/>
            <person name="Baucom R.S."/>
            <person name="Brutnell T.P."/>
            <person name="Carpita N.C."/>
            <person name="Chaparro C."/>
            <person name="Chia J.-M."/>
            <person name="Deragon J.-M."/>
            <person name="Estill J.C."/>
            <person name="Fu Y."/>
            <person name="Jeddeloh J.A."/>
            <person name="Han Y."/>
            <person name="Lee H."/>
            <person name="Li P."/>
            <person name="Lisch D.R."/>
            <person name="Liu S."/>
            <person name="Liu Z."/>
            <person name="Nagel D.H."/>
            <person name="McCann M.C."/>
            <person name="SanMiguel P."/>
            <person name="Myers A.M."/>
            <person name="Nettleton D."/>
            <person name="Nguyen J."/>
            <person name="Penning B.W."/>
            <person name="Ponnala L."/>
            <person name="Schneider K.L."/>
            <person name="Schwartz D.C."/>
            <person name="Sharma A."/>
            <person name="Soderlund C."/>
            <person name="Springer N.M."/>
            <person name="Sun Q."/>
            <person name="Wang H."/>
            <person name="Waterman M."/>
            <person name="Westerman R."/>
            <person name="Wolfgruber T.K."/>
            <person name="Yang L."/>
            <person name="Yu Y."/>
            <person name="Zhang L."/>
            <person name="Zhou S."/>
            <person name="Zhu Q."/>
            <person name="Bennetzen J.L."/>
            <person name="Dawe R.K."/>
            <person name="Jiang J."/>
            <person name="Jiang N."/>
            <person name="Presting G.G."/>
            <person name="Wessler S.R."/>
            <person name="Aluru S."/>
            <person name="Martienssen R.A."/>
            <person name="Clifton S.W."/>
            <person name="McCombie W.R."/>
            <person name="Wing R.A."/>
            <person name="Wilson R.K."/>
        </authorList>
    </citation>
    <scope>NUCLEOTIDE SEQUENCE [LARGE SCALE GENOMIC DNA]</scope>
    <source>
        <strain evidence="5">cv. B73</strain>
    </source>
</reference>
<name>A0A804QJK0_MAIZE</name>
<evidence type="ECO:0000313" key="5">
    <source>
        <dbReference type="Proteomes" id="UP000007305"/>
    </source>
</evidence>
<dbReference type="GO" id="GO:0009736">
    <property type="term" value="P:cytokinin-activated signaling pathway"/>
    <property type="evidence" value="ECO:0007669"/>
    <property type="project" value="InterPro"/>
</dbReference>
<evidence type="ECO:0000256" key="1">
    <source>
        <dbReference type="ARBA" id="ARBA00023012"/>
    </source>
</evidence>
<dbReference type="InterPro" id="IPR045279">
    <property type="entry name" value="ARR-like"/>
</dbReference>
<dbReference type="EnsemblPlants" id="Zm00001eb339570_T002">
    <property type="protein sequence ID" value="Zm00001eb339570_P002"/>
    <property type="gene ID" value="Zm00001eb339570"/>
</dbReference>
<dbReference type="PROSITE" id="PS50110">
    <property type="entry name" value="RESPONSE_REGULATORY"/>
    <property type="match status" value="1"/>
</dbReference>
<dbReference type="PANTHER" id="PTHR43874">
    <property type="entry name" value="TWO-COMPONENT RESPONSE REGULATOR"/>
    <property type="match status" value="1"/>
</dbReference>
<dbReference type="InterPro" id="IPR011006">
    <property type="entry name" value="CheY-like_superfamily"/>
</dbReference>
<dbReference type="PANTHER" id="PTHR43874:SF7">
    <property type="entry name" value="TWO-COMPONENT RESPONSE REGULATOR ARR10"/>
    <property type="match status" value="1"/>
</dbReference>
<feature type="domain" description="Response regulatory" evidence="3">
    <location>
        <begin position="1"/>
        <end position="76"/>
    </location>
</feature>
<comment type="caution">
    <text evidence="2">Lacks conserved residue(s) required for the propagation of feature annotation.</text>
</comment>
<keyword evidence="1" id="KW-0902">Two-component regulatory system</keyword>
<reference evidence="4" key="3">
    <citation type="submission" date="2021-05" db="UniProtKB">
        <authorList>
            <consortium name="EnsemblPlants"/>
        </authorList>
    </citation>
    <scope>IDENTIFICATION</scope>
    <source>
        <strain evidence="4">cv. B73</strain>
    </source>
</reference>
<protein>
    <recommendedName>
        <fullName evidence="3">Response regulatory domain-containing protein</fullName>
    </recommendedName>
</protein>
<sequence length="76" mass="8479">MPVPCDNNGTGSHGPELLREKKDQFDLVISNVHMPDMDGFKLLELVGLEMDLPGISEAAEEELLHTLTMLILMEMK</sequence>
<dbReference type="Gene3D" id="3.40.50.2300">
    <property type="match status" value="1"/>
</dbReference>
<dbReference type="AlphaFoldDB" id="A0A804QJK0"/>
<evidence type="ECO:0000313" key="4">
    <source>
        <dbReference type="EnsemblPlants" id="Zm00001eb339570_P002"/>
    </source>
</evidence>
<accession>A0A804QJK0</accession>
<proteinExistence type="predicted"/>
<dbReference type="GO" id="GO:0000160">
    <property type="term" value="P:phosphorelay signal transduction system"/>
    <property type="evidence" value="ECO:0007669"/>
    <property type="project" value="UniProtKB-KW"/>
</dbReference>
<dbReference type="InterPro" id="IPR001789">
    <property type="entry name" value="Sig_transdc_resp-reg_receiver"/>
</dbReference>
<keyword evidence="5" id="KW-1185">Reference proteome</keyword>
<dbReference type="Proteomes" id="UP000007305">
    <property type="component" value="Chromosome 8"/>
</dbReference>
<evidence type="ECO:0000259" key="3">
    <source>
        <dbReference type="PROSITE" id="PS50110"/>
    </source>
</evidence>
<dbReference type="SUPFAM" id="SSF52172">
    <property type="entry name" value="CheY-like"/>
    <property type="match status" value="1"/>
</dbReference>
<reference evidence="4" key="2">
    <citation type="submission" date="2019-07" db="EMBL/GenBank/DDBJ databases">
        <authorList>
            <person name="Seetharam A."/>
            <person name="Woodhouse M."/>
            <person name="Cannon E."/>
        </authorList>
    </citation>
    <scope>NUCLEOTIDE SEQUENCE [LARGE SCALE GENOMIC DNA]</scope>
    <source>
        <strain evidence="4">cv. B73</strain>
    </source>
</reference>
<dbReference type="Gramene" id="Zm00001eb339570_T002">
    <property type="protein sequence ID" value="Zm00001eb339570_P002"/>
    <property type="gene ID" value="Zm00001eb339570"/>
</dbReference>
<evidence type="ECO:0000256" key="2">
    <source>
        <dbReference type="PROSITE-ProRule" id="PRU00169"/>
    </source>
</evidence>
<organism evidence="4 5">
    <name type="scientific">Zea mays</name>
    <name type="common">Maize</name>
    <dbReference type="NCBI Taxonomy" id="4577"/>
    <lineage>
        <taxon>Eukaryota</taxon>
        <taxon>Viridiplantae</taxon>
        <taxon>Streptophyta</taxon>
        <taxon>Embryophyta</taxon>
        <taxon>Tracheophyta</taxon>
        <taxon>Spermatophyta</taxon>
        <taxon>Magnoliopsida</taxon>
        <taxon>Liliopsida</taxon>
        <taxon>Poales</taxon>
        <taxon>Poaceae</taxon>
        <taxon>PACMAD clade</taxon>
        <taxon>Panicoideae</taxon>
        <taxon>Andropogonodae</taxon>
        <taxon>Andropogoneae</taxon>
        <taxon>Tripsacinae</taxon>
        <taxon>Zea</taxon>
    </lineage>
</organism>